<keyword evidence="6" id="KW-1185">Reference proteome</keyword>
<sequence length="431" mass="45419">MAVLLGAVEVEGVPSGASVDDLAVVIGQFGSIQRILISSRGARGAGNALIVLPQASASEVAEALGLYPLSVPLPIPLAPPAGLFEGIKAQPVGTVASQHVAVPDPSSWEAVGTDLEPHSLGHSSTGDAITVTKGPGVAPGYGSGAVGGAAAIEAELRSLQLQMQHQVATAGGDQQFWEEEEQEEQEGEDGWQHDAGSREGGHSPSLSFDGSESVGDAGWQQIRTPRSGGPSSVPAGAAGAAGSNPRIVVTNVSLGLKRHTAQAFFKQFGFVQECLTFAGKPYAFVHFRDASAAEAAVRALHRRLVPPLNPNELVWADFRAPREPYSRTATKHAEPPPDTNRLRFSATPTATLFVGRLAPWVNHQGIASIFSKYGAIYDCELREATNDRPDKYAFVNYRRVEDAQAAFEALDGRAIPAATGKVPLKLQYRRG</sequence>
<dbReference type="SMART" id="SM00360">
    <property type="entry name" value="RRM"/>
    <property type="match status" value="2"/>
</dbReference>
<feature type="compositionally biased region" description="Low complexity" evidence="3">
    <location>
        <begin position="227"/>
        <end position="242"/>
    </location>
</feature>
<evidence type="ECO:0000256" key="2">
    <source>
        <dbReference type="PROSITE-ProRule" id="PRU00176"/>
    </source>
</evidence>
<evidence type="ECO:0000313" key="5">
    <source>
        <dbReference type="EMBL" id="EFN56737.1"/>
    </source>
</evidence>
<organism evidence="6">
    <name type="scientific">Chlorella variabilis</name>
    <name type="common">Green alga</name>
    <dbReference type="NCBI Taxonomy" id="554065"/>
    <lineage>
        <taxon>Eukaryota</taxon>
        <taxon>Viridiplantae</taxon>
        <taxon>Chlorophyta</taxon>
        <taxon>core chlorophytes</taxon>
        <taxon>Trebouxiophyceae</taxon>
        <taxon>Chlorellales</taxon>
        <taxon>Chlorellaceae</taxon>
        <taxon>Chlorella clade</taxon>
        <taxon>Chlorella</taxon>
    </lineage>
</organism>
<dbReference type="GO" id="GO:0005634">
    <property type="term" value="C:nucleus"/>
    <property type="evidence" value="ECO:0007669"/>
    <property type="project" value="TreeGrafter"/>
</dbReference>
<gene>
    <name evidence="5" type="ORF">CHLNCDRAFT_144165</name>
</gene>
<reference evidence="5 6" key="1">
    <citation type="journal article" date="2010" name="Plant Cell">
        <title>The Chlorella variabilis NC64A genome reveals adaptation to photosymbiosis, coevolution with viruses, and cryptic sex.</title>
        <authorList>
            <person name="Blanc G."/>
            <person name="Duncan G."/>
            <person name="Agarkova I."/>
            <person name="Borodovsky M."/>
            <person name="Gurnon J."/>
            <person name="Kuo A."/>
            <person name="Lindquist E."/>
            <person name="Lucas S."/>
            <person name="Pangilinan J."/>
            <person name="Polle J."/>
            <person name="Salamov A."/>
            <person name="Terry A."/>
            <person name="Yamada T."/>
            <person name="Dunigan D.D."/>
            <person name="Grigoriev I.V."/>
            <person name="Claverie J.M."/>
            <person name="Van Etten J.L."/>
        </authorList>
    </citation>
    <scope>NUCLEOTIDE SEQUENCE [LARGE SCALE GENOMIC DNA]</scope>
    <source>
        <strain evidence="5 6">NC64A</strain>
    </source>
</reference>
<dbReference type="SUPFAM" id="SSF54928">
    <property type="entry name" value="RNA-binding domain, RBD"/>
    <property type="match status" value="2"/>
</dbReference>
<feature type="domain" description="RRM" evidence="4">
    <location>
        <begin position="245"/>
        <end position="328"/>
    </location>
</feature>
<dbReference type="InParanoid" id="E1ZC22"/>
<feature type="compositionally biased region" description="Basic and acidic residues" evidence="3">
    <location>
        <begin position="190"/>
        <end position="201"/>
    </location>
</feature>
<evidence type="ECO:0000259" key="4">
    <source>
        <dbReference type="PROSITE" id="PS50102"/>
    </source>
</evidence>
<dbReference type="InterPro" id="IPR000504">
    <property type="entry name" value="RRM_dom"/>
</dbReference>
<evidence type="ECO:0000256" key="1">
    <source>
        <dbReference type="ARBA" id="ARBA00022884"/>
    </source>
</evidence>
<dbReference type="GeneID" id="17356067"/>
<dbReference type="EMBL" id="GL433841">
    <property type="protein sequence ID" value="EFN56737.1"/>
    <property type="molecule type" value="Genomic_DNA"/>
</dbReference>
<dbReference type="GO" id="GO:0003729">
    <property type="term" value="F:mRNA binding"/>
    <property type="evidence" value="ECO:0007669"/>
    <property type="project" value="TreeGrafter"/>
</dbReference>
<dbReference type="Proteomes" id="UP000008141">
    <property type="component" value="Unassembled WGS sequence"/>
</dbReference>
<feature type="region of interest" description="Disordered" evidence="3">
    <location>
        <begin position="178"/>
        <end position="242"/>
    </location>
</feature>
<name>E1ZC22_CHLVA</name>
<dbReference type="Gene3D" id="3.30.70.330">
    <property type="match status" value="2"/>
</dbReference>
<feature type="domain" description="RRM" evidence="4">
    <location>
        <begin position="350"/>
        <end position="431"/>
    </location>
</feature>
<dbReference type="RefSeq" id="XP_005848839.1">
    <property type="nucleotide sequence ID" value="XM_005848777.1"/>
</dbReference>
<evidence type="ECO:0000313" key="6">
    <source>
        <dbReference type="Proteomes" id="UP000008141"/>
    </source>
</evidence>
<protein>
    <recommendedName>
        <fullName evidence="4">RRM domain-containing protein</fullName>
    </recommendedName>
</protein>
<dbReference type="AlphaFoldDB" id="E1ZC22"/>
<dbReference type="eggNOG" id="KOG0109">
    <property type="taxonomic scope" value="Eukaryota"/>
</dbReference>
<dbReference type="InterPro" id="IPR012677">
    <property type="entry name" value="Nucleotide-bd_a/b_plait_sf"/>
</dbReference>
<dbReference type="PANTHER" id="PTHR48025">
    <property type="entry name" value="OS02G0815200 PROTEIN"/>
    <property type="match status" value="1"/>
</dbReference>
<dbReference type="InterPro" id="IPR050502">
    <property type="entry name" value="Euk_RNA-bind_prot"/>
</dbReference>
<feature type="compositionally biased region" description="Acidic residues" evidence="3">
    <location>
        <begin position="178"/>
        <end position="189"/>
    </location>
</feature>
<dbReference type="PROSITE" id="PS50102">
    <property type="entry name" value="RRM"/>
    <property type="match status" value="2"/>
</dbReference>
<keyword evidence="1 2" id="KW-0694">RNA-binding</keyword>
<evidence type="ECO:0000256" key="3">
    <source>
        <dbReference type="SAM" id="MobiDB-lite"/>
    </source>
</evidence>
<proteinExistence type="predicted"/>
<accession>E1ZC22</accession>
<dbReference type="InterPro" id="IPR035979">
    <property type="entry name" value="RBD_domain_sf"/>
</dbReference>
<dbReference type="OrthoDB" id="439808at2759"/>
<dbReference type="Pfam" id="PF00076">
    <property type="entry name" value="RRM_1"/>
    <property type="match status" value="2"/>
</dbReference>
<dbReference type="CDD" id="cd00590">
    <property type="entry name" value="RRM_SF"/>
    <property type="match status" value="1"/>
</dbReference>
<dbReference type="PANTHER" id="PTHR48025:SF1">
    <property type="entry name" value="RRM DOMAIN-CONTAINING PROTEIN"/>
    <property type="match status" value="1"/>
</dbReference>
<dbReference type="KEGG" id="cvr:CHLNCDRAFT_144165"/>